<protein>
    <submittedName>
        <fullName evidence="2">Uncharacterized protein</fullName>
    </submittedName>
</protein>
<sequence>MDKIALMQPLKLSDEDSIHFLVNEISSLAIRGLVASLRVHSLDEFLREMQHITTSCNIQQKSSSPVLPRKDKFKNDNSSPEDTSHFKKKDLFCAYCRGKNHTKDDCFKLKKKA</sequence>
<name>A0AAV2MXQ2_9HYME</name>
<keyword evidence="3" id="KW-1185">Reference proteome</keyword>
<feature type="region of interest" description="Disordered" evidence="1">
    <location>
        <begin position="58"/>
        <end position="85"/>
    </location>
</feature>
<evidence type="ECO:0000313" key="2">
    <source>
        <dbReference type="EMBL" id="CAL1671696.1"/>
    </source>
</evidence>
<dbReference type="EMBL" id="CAXIPU020000424">
    <property type="protein sequence ID" value="CAL1671696.1"/>
    <property type="molecule type" value="Genomic_DNA"/>
</dbReference>
<accession>A0AAV2MXQ2</accession>
<dbReference type="Proteomes" id="UP001497644">
    <property type="component" value="Unassembled WGS sequence"/>
</dbReference>
<organism evidence="2 3">
    <name type="scientific">Lasius platythorax</name>
    <dbReference type="NCBI Taxonomy" id="488582"/>
    <lineage>
        <taxon>Eukaryota</taxon>
        <taxon>Metazoa</taxon>
        <taxon>Ecdysozoa</taxon>
        <taxon>Arthropoda</taxon>
        <taxon>Hexapoda</taxon>
        <taxon>Insecta</taxon>
        <taxon>Pterygota</taxon>
        <taxon>Neoptera</taxon>
        <taxon>Endopterygota</taxon>
        <taxon>Hymenoptera</taxon>
        <taxon>Apocrita</taxon>
        <taxon>Aculeata</taxon>
        <taxon>Formicoidea</taxon>
        <taxon>Formicidae</taxon>
        <taxon>Formicinae</taxon>
        <taxon>Lasius</taxon>
        <taxon>Lasius</taxon>
    </lineage>
</organism>
<gene>
    <name evidence="2" type="ORF">LPLAT_LOCUS5125</name>
</gene>
<evidence type="ECO:0000313" key="3">
    <source>
        <dbReference type="Proteomes" id="UP001497644"/>
    </source>
</evidence>
<evidence type="ECO:0000256" key="1">
    <source>
        <dbReference type="SAM" id="MobiDB-lite"/>
    </source>
</evidence>
<proteinExistence type="predicted"/>
<comment type="caution">
    <text evidence="2">The sequence shown here is derived from an EMBL/GenBank/DDBJ whole genome shotgun (WGS) entry which is preliminary data.</text>
</comment>
<dbReference type="AlphaFoldDB" id="A0AAV2MXQ2"/>
<reference evidence="2" key="1">
    <citation type="submission" date="2024-04" db="EMBL/GenBank/DDBJ databases">
        <authorList>
            <consortium name="Molecular Ecology Group"/>
        </authorList>
    </citation>
    <scope>NUCLEOTIDE SEQUENCE</scope>
</reference>